<evidence type="ECO:0008006" key="5">
    <source>
        <dbReference type="Google" id="ProtNLM"/>
    </source>
</evidence>
<dbReference type="PANTHER" id="PTHR45947">
    <property type="entry name" value="SULFOQUINOVOSYL TRANSFERASE SQD2"/>
    <property type="match status" value="1"/>
</dbReference>
<reference evidence="3 4" key="1">
    <citation type="journal article" date="2016" name="Nat. Commun.">
        <title>Thousands of microbial genomes shed light on interconnected biogeochemical processes in an aquifer system.</title>
        <authorList>
            <person name="Anantharaman K."/>
            <person name="Brown C.T."/>
            <person name="Hug L.A."/>
            <person name="Sharon I."/>
            <person name="Castelle C.J."/>
            <person name="Probst A.J."/>
            <person name="Thomas B.C."/>
            <person name="Singh A."/>
            <person name="Wilkins M.J."/>
            <person name="Karaoz U."/>
            <person name="Brodie E.L."/>
            <person name="Williams K.H."/>
            <person name="Hubbard S.S."/>
            <person name="Banfield J.F."/>
        </authorList>
    </citation>
    <scope>NUCLEOTIDE SEQUENCE [LARGE SCALE GENOMIC DNA]</scope>
</reference>
<dbReference type="SUPFAM" id="SSF53756">
    <property type="entry name" value="UDP-Glycosyltransferase/glycogen phosphorylase"/>
    <property type="match status" value="1"/>
</dbReference>
<evidence type="ECO:0000259" key="1">
    <source>
        <dbReference type="Pfam" id="PF00534"/>
    </source>
</evidence>
<evidence type="ECO:0000313" key="3">
    <source>
        <dbReference type="EMBL" id="OGC28416.1"/>
    </source>
</evidence>
<evidence type="ECO:0000313" key="4">
    <source>
        <dbReference type="Proteomes" id="UP000178602"/>
    </source>
</evidence>
<dbReference type="AlphaFoldDB" id="A0A1F4T727"/>
<evidence type="ECO:0000259" key="2">
    <source>
        <dbReference type="Pfam" id="PF13439"/>
    </source>
</evidence>
<dbReference type="Gene3D" id="3.40.50.2000">
    <property type="entry name" value="Glycogen Phosphorylase B"/>
    <property type="match status" value="2"/>
</dbReference>
<comment type="caution">
    <text evidence="3">The sequence shown here is derived from an EMBL/GenBank/DDBJ whole genome shotgun (WGS) entry which is preliminary data.</text>
</comment>
<dbReference type="InterPro" id="IPR050194">
    <property type="entry name" value="Glycosyltransferase_grp1"/>
</dbReference>
<accession>A0A1F4T727</accession>
<dbReference type="GO" id="GO:0016757">
    <property type="term" value="F:glycosyltransferase activity"/>
    <property type="evidence" value="ECO:0007669"/>
    <property type="project" value="InterPro"/>
</dbReference>
<dbReference type="Pfam" id="PF00534">
    <property type="entry name" value="Glycos_transf_1"/>
    <property type="match status" value="1"/>
</dbReference>
<sequence>MNIAFFMDSYKPYISGVTNSAEILAKNLRRLGHRIYIFAPAYPGHVETDPDIIRFPSIAGGYPKFRLAIPVIREMPSVDLIHAHSPFQSGLLARFIARQKKVPLVYSFHTFFTRYAHYARFVPKAAAKLGIATYLRQYANGADLVIAPSEMARRYLRRLTVTRPIEIVPSGVETDLLPESLEKTKEALRSKYKIPRDTVVLLYAGRVSKEKNIPFLFKSFERLNRRDVYLIIVGSGPLDAELARRSRRQKNIIFITDVSYPGILSLYSIGDIFLFSSMTETQGMVIAEAKASGLPVVALFAGALTGSVRSGIDGYLVPRSLAGFTEHVSRLIDDPALRQKMSRAARADALDRFAAPAVAKTIETLYNSMVKRSGGI</sequence>
<dbReference type="Pfam" id="PF13439">
    <property type="entry name" value="Glyco_transf_4"/>
    <property type="match status" value="1"/>
</dbReference>
<dbReference type="PANTHER" id="PTHR45947:SF3">
    <property type="entry name" value="SULFOQUINOVOSYL TRANSFERASE SQD2"/>
    <property type="match status" value="1"/>
</dbReference>
<proteinExistence type="predicted"/>
<feature type="domain" description="Glycosyltransferase subfamily 4-like N-terminal" evidence="2">
    <location>
        <begin position="15"/>
        <end position="175"/>
    </location>
</feature>
<protein>
    <recommendedName>
        <fullName evidence="5">Glycosyl transferase family 1</fullName>
    </recommendedName>
</protein>
<dbReference type="InterPro" id="IPR001296">
    <property type="entry name" value="Glyco_trans_1"/>
</dbReference>
<dbReference type="EMBL" id="MEUG01000001">
    <property type="protein sequence ID" value="OGC28416.1"/>
    <property type="molecule type" value="Genomic_DNA"/>
</dbReference>
<gene>
    <name evidence="3" type="ORF">A3K49_05535</name>
</gene>
<organism evidence="3 4">
    <name type="scientific">candidate division WOR-1 bacterium RIFOXYC12_FULL_54_18</name>
    <dbReference type="NCBI Taxonomy" id="1802584"/>
    <lineage>
        <taxon>Bacteria</taxon>
        <taxon>Bacillati</taxon>
        <taxon>Saganbacteria</taxon>
    </lineage>
</organism>
<dbReference type="InterPro" id="IPR028098">
    <property type="entry name" value="Glyco_trans_4-like_N"/>
</dbReference>
<feature type="domain" description="Glycosyl transferase family 1" evidence="1">
    <location>
        <begin position="185"/>
        <end position="347"/>
    </location>
</feature>
<dbReference type="Proteomes" id="UP000178602">
    <property type="component" value="Unassembled WGS sequence"/>
</dbReference>
<name>A0A1F4T727_UNCSA</name>